<accession>A0A9D4DXJ7</accession>
<gene>
    <name evidence="1" type="ORF">DPMN_170725</name>
</gene>
<reference evidence="1" key="2">
    <citation type="submission" date="2020-11" db="EMBL/GenBank/DDBJ databases">
        <authorList>
            <person name="McCartney M.A."/>
            <person name="Auch B."/>
            <person name="Kono T."/>
            <person name="Mallez S."/>
            <person name="Becker A."/>
            <person name="Gohl D.M."/>
            <person name="Silverstein K.A.T."/>
            <person name="Koren S."/>
            <person name="Bechman K.B."/>
            <person name="Herman A."/>
            <person name="Abrahante J.E."/>
            <person name="Garbe J."/>
        </authorList>
    </citation>
    <scope>NUCLEOTIDE SEQUENCE</scope>
    <source>
        <strain evidence="1">Duluth1</strain>
        <tissue evidence="1">Whole animal</tissue>
    </source>
</reference>
<name>A0A9D4DXJ7_DREPO</name>
<proteinExistence type="predicted"/>
<evidence type="ECO:0000313" key="1">
    <source>
        <dbReference type="EMBL" id="KAH3769456.1"/>
    </source>
</evidence>
<dbReference type="EMBL" id="JAIWYP010000009">
    <property type="protein sequence ID" value="KAH3769456.1"/>
    <property type="molecule type" value="Genomic_DNA"/>
</dbReference>
<protein>
    <submittedName>
        <fullName evidence="1">Uncharacterized protein</fullName>
    </submittedName>
</protein>
<organism evidence="1 2">
    <name type="scientific">Dreissena polymorpha</name>
    <name type="common">Zebra mussel</name>
    <name type="synonym">Mytilus polymorpha</name>
    <dbReference type="NCBI Taxonomy" id="45954"/>
    <lineage>
        <taxon>Eukaryota</taxon>
        <taxon>Metazoa</taxon>
        <taxon>Spiralia</taxon>
        <taxon>Lophotrochozoa</taxon>
        <taxon>Mollusca</taxon>
        <taxon>Bivalvia</taxon>
        <taxon>Autobranchia</taxon>
        <taxon>Heteroconchia</taxon>
        <taxon>Euheterodonta</taxon>
        <taxon>Imparidentia</taxon>
        <taxon>Neoheterodontei</taxon>
        <taxon>Myida</taxon>
        <taxon>Dreissenoidea</taxon>
        <taxon>Dreissenidae</taxon>
        <taxon>Dreissena</taxon>
    </lineage>
</organism>
<sequence length="85" mass="9623">MAKARSEGERASLEYDKLQIDYATLTVDKFPLALHPNCHLVAPRPSIKMQAGKPITEHRVDLESQLESATEAAYFSCLERSRFML</sequence>
<evidence type="ECO:0000313" key="2">
    <source>
        <dbReference type="Proteomes" id="UP000828390"/>
    </source>
</evidence>
<comment type="caution">
    <text evidence="1">The sequence shown here is derived from an EMBL/GenBank/DDBJ whole genome shotgun (WGS) entry which is preliminary data.</text>
</comment>
<dbReference type="AlphaFoldDB" id="A0A9D4DXJ7"/>
<keyword evidence="2" id="KW-1185">Reference proteome</keyword>
<reference evidence="1" key="1">
    <citation type="journal article" date="2019" name="bioRxiv">
        <title>The Genome of the Zebra Mussel, Dreissena polymorpha: A Resource for Invasive Species Research.</title>
        <authorList>
            <person name="McCartney M.A."/>
            <person name="Auch B."/>
            <person name="Kono T."/>
            <person name="Mallez S."/>
            <person name="Zhang Y."/>
            <person name="Obille A."/>
            <person name="Becker A."/>
            <person name="Abrahante J.E."/>
            <person name="Garbe J."/>
            <person name="Badalamenti J.P."/>
            <person name="Herman A."/>
            <person name="Mangelson H."/>
            <person name="Liachko I."/>
            <person name="Sullivan S."/>
            <person name="Sone E.D."/>
            <person name="Koren S."/>
            <person name="Silverstein K.A.T."/>
            <person name="Beckman K.B."/>
            <person name="Gohl D.M."/>
        </authorList>
    </citation>
    <scope>NUCLEOTIDE SEQUENCE</scope>
    <source>
        <strain evidence="1">Duluth1</strain>
        <tissue evidence="1">Whole animal</tissue>
    </source>
</reference>
<dbReference type="Proteomes" id="UP000828390">
    <property type="component" value="Unassembled WGS sequence"/>
</dbReference>